<dbReference type="EMBL" id="CACRXK020009541">
    <property type="protein sequence ID" value="CAB4017422.1"/>
    <property type="molecule type" value="Genomic_DNA"/>
</dbReference>
<accession>A0A7D9IUN0</accession>
<feature type="domain" description="DUF4371" evidence="1">
    <location>
        <begin position="99"/>
        <end position="282"/>
    </location>
</feature>
<name>A0A7D9IUN0_PARCT</name>
<dbReference type="AlphaFoldDB" id="A0A7D9IUN0"/>
<dbReference type="Proteomes" id="UP001152795">
    <property type="component" value="Unassembled WGS sequence"/>
</dbReference>
<evidence type="ECO:0000313" key="2">
    <source>
        <dbReference type="EMBL" id="CAB4017422.1"/>
    </source>
</evidence>
<dbReference type="InterPro" id="IPR012337">
    <property type="entry name" value="RNaseH-like_sf"/>
</dbReference>
<dbReference type="InterPro" id="IPR025398">
    <property type="entry name" value="DUF4371"/>
</dbReference>
<dbReference type="SUPFAM" id="SSF53098">
    <property type="entry name" value="Ribonuclease H-like"/>
    <property type="match status" value="1"/>
</dbReference>
<dbReference type="Pfam" id="PF14291">
    <property type="entry name" value="DUF4371"/>
    <property type="match status" value="1"/>
</dbReference>
<organism evidence="2 3">
    <name type="scientific">Paramuricea clavata</name>
    <name type="common">Red gorgonian</name>
    <name type="synonym">Violescent sea-whip</name>
    <dbReference type="NCBI Taxonomy" id="317549"/>
    <lineage>
        <taxon>Eukaryota</taxon>
        <taxon>Metazoa</taxon>
        <taxon>Cnidaria</taxon>
        <taxon>Anthozoa</taxon>
        <taxon>Octocorallia</taxon>
        <taxon>Malacalcyonacea</taxon>
        <taxon>Plexauridae</taxon>
        <taxon>Paramuricea</taxon>
    </lineage>
</organism>
<dbReference type="OrthoDB" id="1092014at2759"/>
<evidence type="ECO:0000313" key="3">
    <source>
        <dbReference type="Proteomes" id="UP001152795"/>
    </source>
</evidence>
<evidence type="ECO:0000259" key="1">
    <source>
        <dbReference type="Pfam" id="PF14291"/>
    </source>
</evidence>
<gene>
    <name evidence="2" type="ORF">PACLA_8A003021</name>
</gene>
<comment type="caution">
    <text evidence="2">The sequence shown here is derived from an EMBL/GenBank/DDBJ whole genome shotgun (WGS) entry which is preliminary data.</text>
</comment>
<reference evidence="2" key="1">
    <citation type="submission" date="2020-04" db="EMBL/GenBank/DDBJ databases">
        <authorList>
            <person name="Alioto T."/>
            <person name="Alioto T."/>
            <person name="Gomez Garrido J."/>
        </authorList>
    </citation>
    <scope>NUCLEOTIDE SEQUENCE</scope>
    <source>
        <strain evidence="2">A484AB</strain>
    </source>
</reference>
<proteinExistence type="predicted"/>
<protein>
    <submittedName>
        <fullName evidence="2">Zinc finger MYM-type 1-like</fullName>
    </submittedName>
</protein>
<dbReference type="PANTHER" id="PTHR45749">
    <property type="match status" value="1"/>
</dbReference>
<sequence>MKEWYCKKDWLCGSSILEKLFCWPCLLFCPGTSPTWTKTGYTDMRSLMSDGKKHERTRSHLAAFKMWKTYGVNVRVDSLLSQARRDEIQRHNEEVRQNREILKTVTEAVLYLSKQELAFRGHDESEDSLNKGNYRELLESFAKFDSVFERRLHGRLAESERGGGGRFTGVSPEIQNDLINCLDSVIDDEILKEINDCTFMSVQVDEASDVSTKEQVSMIVRLDKDNEIVERQLGLVDVSMNRNAAAISQVVKDKLGQYSNIKEKLIMQTYDGASVMSGHINGVQTLVRREYPFAQFVHCAAHRLNLVLCQSASSIAPVKIFFINTSAFSTFTSNAPRRKAFLTSHNLEFPNPGDTRWYYRARVINVLYKNYDKLLEVFDEVTVQPDGWDDESLDKVSGLLHYLNSFLFCFLVCVFYKILEQSSILYSVLQNTGTDFSYGISKIERFKNFASALRTDEDFDKFYQEAVDKVGQPVSRIDKGHNYKQLYFEIIDSIVGMLSERFQDMKRFEFLDLVNPKVFSTWNGVAPPEKFNILKEMYGTLFDLPTLQSQLTFIYNDKDFHKESSNEVLKYIFQFNLQSSLPEAVKLLKMNGVLALSSASVERSFSCLKRVKGYLRNRMGQARLSSLCRISIHKDIIKLKEDTNVLHDEVVKKFVEKPRRLAFLYK</sequence>
<dbReference type="PANTHER" id="PTHR45749:SF28">
    <property type="entry name" value="ZINC FINGER MYM-TYPE PROTEIN 1-LIKE-RELATED"/>
    <property type="match status" value="1"/>
</dbReference>
<keyword evidence="3" id="KW-1185">Reference proteome</keyword>